<feature type="compositionally biased region" description="Basic and acidic residues" evidence="1">
    <location>
        <begin position="311"/>
        <end position="329"/>
    </location>
</feature>
<gene>
    <name evidence="2" type="ORF">EJO69_09585</name>
</gene>
<dbReference type="RefSeq" id="WP_126041345.1">
    <property type="nucleotide sequence ID" value="NZ_CP034438.1"/>
</dbReference>
<evidence type="ECO:0000313" key="3">
    <source>
        <dbReference type="Proteomes" id="UP000270021"/>
    </source>
</evidence>
<dbReference type="SUPFAM" id="SSF109604">
    <property type="entry name" value="HD-domain/PDEase-like"/>
    <property type="match status" value="1"/>
</dbReference>
<organism evidence="2 3">
    <name type="scientific">Flaviflexus salsibiostraticola</name>
    <dbReference type="NCBI Taxonomy" id="1282737"/>
    <lineage>
        <taxon>Bacteria</taxon>
        <taxon>Bacillati</taxon>
        <taxon>Actinomycetota</taxon>
        <taxon>Actinomycetes</taxon>
        <taxon>Actinomycetales</taxon>
        <taxon>Actinomycetaceae</taxon>
        <taxon>Flaviflexus</taxon>
    </lineage>
</organism>
<dbReference type="PANTHER" id="PTHR21174:SF0">
    <property type="entry name" value="HD PHOSPHOHYDROLASE FAMILY PROTEIN-RELATED"/>
    <property type="match status" value="1"/>
</dbReference>
<evidence type="ECO:0000256" key="1">
    <source>
        <dbReference type="SAM" id="MobiDB-lite"/>
    </source>
</evidence>
<dbReference type="EMBL" id="CP034438">
    <property type="protein sequence ID" value="AZN30528.1"/>
    <property type="molecule type" value="Genomic_DNA"/>
</dbReference>
<feature type="compositionally biased region" description="Low complexity" evidence="1">
    <location>
        <begin position="338"/>
        <end position="371"/>
    </location>
</feature>
<dbReference type="InterPro" id="IPR009218">
    <property type="entry name" value="HD_phosphohydro"/>
</dbReference>
<sequence>MGYPQWLLTTYIRSARAAGATASDEEITAAAERLIARWRAPDRHHHDVHHLCDMLSRITTLATETHQPELVFLAAFYHGCVFSTADKDTYTRNGGEKEIESARVAREELSAIGIPKETVERVAALVEGLKKQPKEVDPSASTTLSTIDIDKLALRDAHLGSLAAGPQKYTKYLGQVAKEYGHVPEEDFLLARREIIGKLLARRQIFLTPLGRQWETPARDNLEGELERIEARLAAMGHPAASPDAEPMPTPERSEPRALTPGDLAKARTETMNHPLLAPEHDDDETGRSSLETIPEVAEPGAPPRALNPEQSKKAERQEIARKMQERIARRQAGLPVEETPAAETPAAETPPAAPDRSSAPSPTAPSASTPEWTEEVDTAKAGFEREPDF</sequence>
<dbReference type="PANTHER" id="PTHR21174">
    <property type="match status" value="1"/>
</dbReference>
<dbReference type="AlphaFoldDB" id="A0A3S8ZAL3"/>
<proteinExistence type="predicted"/>
<dbReference type="KEGG" id="fsl:EJO69_09585"/>
<evidence type="ECO:0000313" key="2">
    <source>
        <dbReference type="EMBL" id="AZN30528.1"/>
    </source>
</evidence>
<reference evidence="2 3" key="1">
    <citation type="submission" date="2018-12" db="EMBL/GenBank/DDBJ databases">
        <title>Complete genome sequence of Flaviflexus salsibiostraticola KCTC 33148.</title>
        <authorList>
            <person name="Bae J.-W."/>
        </authorList>
    </citation>
    <scope>NUCLEOTIDE SEQUENCE [LARGE SCALE GENOMIC DNA]</scope>
    <source>
        <strain evidence="2 3">KCTC 33148</strain>
    </source>
</reference>
<feature type="region of interest" description="Disordered" evidence="1">
    <location>
        <begin position="237"/>
        <end position="259"/>
    </location>
</feature>
<accession>A0A3S8ZAL3</accession>
<feature type="region of interest" description="Disordered" evidence="1">
    <location>
        <begin position="273"/>
        <end position="390"/>
    </location>
</feature>
<name>A0A3S8ZAL3_9ACTO</name>
<dbReference type="Proteomes" id="UP000270021">
    <property type="component" value="Chromosome"/>
</dbReference>
<keyword evidence="3" id="KW-1185">Reference proteome</keyword>
<protein>
    <submittedName>
        <fullName evidence="2">Uncharacterized protein</fullName>
    </submittedName>
</protein>
<dbReference type="OrthoDB" id="9808993at2"/>
<dbReference type="Gene3D" id="1.10.3210.10">
    <property type="entry name" value="Hypothetical protein af1432"/>
    <property type="match status" value="1"/>
</dbReference>